<accession>A0A0X1KT35</accession>
<protein>
    <submittedName>
        <fullName evidence="3">C4-dicarboxylate ABC transporter permease</fullName>
    </submittedName>
</protein>
<dbReference type="InterPro" id="IPR002823">
    <property type="entry name" value="DUF112_TM"/>
</dbReference>
<dbReference type="KEGG" id="phy:AJ81_10010"/>
<evidence type="ECO:0000313" key="4">
    <source>
        <dbReference type="Proteomes" id="UP000077469"/>
    </source>
</evidence>
<feature type="transmembrane region" description="Helical" evidence="1">
    <location>
        <begin position="59"/>
        <end position="80"/>
    </location>
</feature>
<name>A0A0X1KT35_9THEM</name>
<dbReference type="PATRIC" id="fig|1123384.7.peg.2009"/>
<keyword evidence="1" id="KW-1133">Transmembrane helix</keyword>
<evidence type="ECO:0000313" key="3">
    <source>
        <dbReference type="EMBL" id="AJC74459.1"/>
    </source>
</evidence>
<feature type="transmembrane region" description="Helical" evidence="1">
    <location>
        <begin position="197"/>
        <end position="215"/>
    </location>
</feature>
<keyword evidence="1" id="KW-0472">Membrane</keyword>
<dbReference type="Pfam" id="PF01970">
    <property type="entry name" value="TctA"/>
    <property type="match status" value="1"/>
</dbReference>
<evidence type="ECO:0000259" key="2">
    <source>
        <dbReference type="Pfam" id="PF01970"/>
    </source>
</evidence>
<organism evidence="3 4">
    <name type="scientific">Pseudothermotoga hypogea DSM 11164 = NBRC 106472</name>
    <dbReference type="NCBI Taxonomy" id="1123384"/>
    <lineage>
        <taxon>Bacteria</taxon>
        <taxon>Thermotogati</taxon>
        <taxon>Thermotogota</taxon>
        <taxon>Thermotogae</taxon>
        <taxon>Thermotogales</taxon>
        <taxon>Thermotogaceae</taxon>
        <taxon>Pseudothermotoga</taxon>
    </lineage>
</organism>
<gene>
    <name evidence="3" type="ORF">AJ81_10010</name>
</gene>
<dbReference type="PaxDb" id="1123384-AJ81_10010"/>
<feature type="transmembrane region" description="Helical" evidence="1">
    <location>
        <begin position="388"/>
        <end position="404"/>
    </location>
</feature>
<feature type="transmembrane region" description="Helical" evidence="1">
    <location>
        <begin position="319"/>
        <end position="340"/>
    </location>
</feature>
<dbReference type="STRING" id="1123384.AJ81_10010"/>
<dbReference type="AlphaFoldDB" id="A0A0X1KT35"/>
<feature type="transmembrane region" description="Helical" evidence="1">
    <location>
        <begin position="107"/>
        <end position="133"/>
    </location>
</feature>
<dbReference type="OrthoDB" id="9781349at2"/>
<feature type="transmembrane region" description="Helical" evidence="1">
    <location>
        <begin position="467"/>
        <end position="487"/>
    </location>
</feature>
<feature type="transmembrane region" description="Helical" evidence="1">
    <location>
        <begin position="20"/>
        <end position="47"/>
    </location>
</feature>
<proteinExistence type="predicted"/>
<dbReference type="RefSeq" id="WP_031502603.1">
    <property type="nucleotide sequence ID" value="NC_022795.1"/>
</dbReference>
<sequence length="497" mass="52585">MINYWLEGLRIAFQPFNLLIMLVGVTSGIVVGALPGVTSSMGIILLLPFTYYMKPETALLMLTGMYCASMFGGSIAAILLRTPGTPSAAATSIDGYPLALQGKAGKAISAALIGSFFGGIASGVCMVFLAPLLARFALKFGPPEYFALAVFGLTIIASVSGKDLLRGLISGLVGLLLSLIGIDNITGSQRLTLGIDALANGFNFLPVMIGVFAVSEVLNRLEKKGERAQITASLGQLFLTWEEMKSLVLPIVVGIIIGTLIGVLPGTGGAIATFLAYNELRRWSKNKEKFGQGALEGVVVCETANNAVTGGAMVPTLSLGVPGDAVTAVMLGAFVLIGVRPGPLMFTQQANIVYSFFAGWFVIQFMMLAVGFVSIILAPNILKIRDEILMPIVLVLCIVGSFSLRNSVYDVGVALCFGVLGYLMRKAGFPMPPLVLGLILGPMAEQNLNRTLLIAKNDWTILFKRPISLTLLLAAFVSVTLSLIGAYRASKKEATRS</sequence>
<feature type="transmembrane region" description="Helical" evidence="1">
    <location>
        <begin position="167"/>
        <end position="185"/>
    </location>
</feature>
<evidence type="ECO:0000256" key="1">
    <source>
        <dbReference type="SAM" id="Phobius"/>
    </source>
</evidence>
<feature type="transmembrane region" description="Helical" evidence="1">
    <location>
        <begin position="145"/>
        <end position="161"/>
    </location>
</feature>
<reference evidence="3 4" key="1">
    <citation type="submission" date="2014-01" db="EMBL/GenBank/DDBJ databases">
        <title>Genome sequencing of Thermotog hypogea.</title>
        <authorList>
            <person name="Zhang X."/>
            <person name="Alvare G."/>
            <person name="Fristensky B."/>
            <person name="Chen L."/>
            <person name="Suen T."/>
            <person name="Chen Q."/>
            <person name="Ma K."/>
        </authorList>
    </citation>
    <scope>NUCLEOTIDE SEQUENCE [LARGE SCALE GENOMIC DNA]</scope>
    <source>
        <strain evidence="3 4">DSM 11164</strain>
    </source>
</reference>
<keyword evidence="4" id="KW-1185">Reference proteome</keyword>
<feature type="transmembrane region" description="Helical" evidence="1">
    <location>
        <begin position="352"/>
        <end position="376"/>
    </location>
</feature>
<feature type="transmembrane region" description="Helical" evidence="1">
    <location>
        <begin position="247"/>
        <end position="277"/>
    </location>
</feature>
<dbReference type="PANTHER" id="PTHR35342:SF5">
    <property type="entry name" value="TRICARBOXYLIC TRANSPORT PROTEIN"/>
    <property type="match status" value="1"/>
</dbReference>
<dbReference type="Proteomes" id="UP000077469">
    <property type="component" value="Chromosome"/>
</dbReference>
<dbReference type="PANTHER" id="PTHR35342">
    <property type="entry name" value="TRICARBOXYLIC TRANSPORT PROTEIN"/>
    <property type="match status" value="1"/>
</dbReference>
<feature type="domain" description="DUF112" evidence="2">
    <location>
        <begin position="18"/>
        <end position="436"/>
    </location>
</feature>
<dbReference type="EMBL" id="CP007141">
    <property type="protein sequence ID" value="AJC74459.1"/>
    <property type="molecule type" value="Genomic_DNA"/>
</dbReference>
<keyword evidence="1" id="KW-0812">Transmembrane</keyword>